<accession>A0A1W6ZMI6</accession>
<dbReference type="RefSeq" id="WP_086087005.1">
    <property type="nucleotide sequence ID" value="NZ_CP021112.1"/>
</dbReference>
<evidence type="ECO:0000313" key="1">
    <source>
        <dbReference type="EMBL" id="ARP98581.1"/>
    </source>
</evidence>
<dbReference type="EMBL" id="CP021112">
    <property type="protein sequence ID" value="ARP98581.1"/>
    <property type="molecule type" value="Genomic_DNA"/>
</dbReference>
<evidence type="ECO:0000313" key="2">
    <source>
        <dbReference type="Proteomes" id="UP000194137"/>
    </source>
</evidence>
<organism evidence="1 2">
    <name type="scientific">Pseudorhodoplanes sinuspersici</name>
    <dbReference type="NCBI Taxonomy" id="1235591"/>
    <lineage>
        <taxon>Bacteria</taxon>
        <taxon>Pseudomonadati</taxon>
        <taxon>Pseudomonadota</taxon>
        <taxon>Alphaproteobacteria</taxon>
        <taxon>Hyphomicrobiales</taxon>
        <taxon>Pseudorhodoplanes</taxon>
    </lineage>
</organism>
<name>A0A1W6ZMI6_9HYPH</name>
<dbReference type="OrthoDB" id="8160265at2"/>
<keyword evidence="2" id="KW-1185">Reference proteome</keyword>
<sequence length="163" mass="17126">MTDAAPAIFVAIEGSAFAAMIRQSPFAYMIANVAHILSLMVFFGAVAVMDLRLAGAFAATSPDYVLRKARIFIGLGFLGLLASGIVLFSAEASHVVLNPLFQIKAGLIGLGILNAASFELFVRPKVKGIAPLTPLPRAARFAGIASIAIWLTVAACGRLIAYF</sequence>
<dbReference type="InterPro" id="IPR046586">
    <property type="entry name" value="DUF6644"/>
</dbReference>
<dbReference type="AlphaFoldDB" id="A0A1W6ZMI6"/>
<reference evidence="1 2" key="1">
    <citation type="submission" date="2017-05" db="EMBL/GenBank/DDBJ databases">
        <title>Full genome sequence of Pseudorhodoplanes sinuspersici.</title>
        <authorList>
            <person name="Dastgheib S.M.M."/>
            <person name="Shavandi M."/>
            <person name="Tirandaz H."/>
        </authorList>
    </citation>
    <scope>NUCLEOTIDE SEQUENCE [LARGE SCALE GENOMIC DNA]</scope>
    <source>
        <strain evidence="1 2">RIPI110</strain>
    </source>
</reference>
<protein>
    <submittedName>
        <fullName evidence="1">Uncharacterized protein</fullName>
    </submittedName>
</protein>
<dbReference type="Pfam" id="PF20349">
    <property type="entry name" value="DUF6644"/>
    <property type="match status" value="1"/>
</dbReference>
<dbReference type="STRING" id="1235591.CAK95_05415"/>
<dbReference type="Proteomes" id="UP000194137">
    <property type="component" value="Chromosome"/>
</dbReference>
<dbReference type="KEGG" id="psin:CAK95_05415"/>
<gene>
    <name evidence="1" type="ORF">CAK95_05415</name>
</gene>
<proteinExistence type="predicted"/>